<evidence type="ECO:0000313" key="17">
    <source>
        <dbReference type="Proteomes" id="UP000037035"/>
    </source>
</evidence>
<dbReference type="GO" id="GO:0016787">
    <property type="term" value="F:hydrolase activity"/>
    <property type="evidence" value="ECO:0007669"/>
    <property type="project" value="UniProtKB-KW"/>
</dbReference>
<accession>A0A0L6VSJ4</accession>
<proteinExistence type="predicted"/>
<dbReference type="GO" id="GO:0005634">
    <property type="term" value="C:nucleus"/>
    <property type="evidence" value="ECO:0007669"/>
    <property type="project" value="UniProtKB-ARBA"/>
</dbReference>
<dbReference type="EMBL" id="LAVV01001305">
    <property type="protein sequence ID" value="KNZ63664.1"/>
    <property type="molecule type" value="Genomic_DNA"/>
</dbReference>
<dbReference type="GO" id="GO:0003964">
    <property type="term" value="F:RNA-directed DNA polymerase activity"/>
    <property type="evidence" value="ECO:0007669"/>
    <property type="project" value="UniProtKB-KW"/>
</dbReference>
<evidence type="ECO:0000256" key="8">
    <source>
        <dbReference type="ARBA" id="ARBA00022884"/>
    </source>
</evidence>
<evidence type="ECO:0000256" key="10">
    <source>
        <dbReference type="ARBA" id="ARBA00022918"/>
    </source>
</evidence>
<evidence type="ECO:0000256" key="12">
    <source>
        <dbReference type="ARBA" id="ARBA00023172"/>
    </source>
</evidence>
<keyword evidence="5" id="KW-0255">Endonuclease</keyword>
<dbReference type="GO" id="GO:0006310">
    <property type="term" value="P:DNA recombination"/>
    <property type="evidence" value="ECO:0007669"/>
    <property type="project" value="UniProtKB-KW"/>
</dbReference>
<evidence type="ECO:0000256" key="5">
    <source>
        <dbReference type="ARBA" id="ARBA00022759"/>
    </source>
</evidence>
<organism evidence="16 17">
    <name type="scientific">Puccinia sorghi</name>
    <dbReference type="NCBI Taxonomy" id="27349"/>
    <lineage>
        <taxon>Eukaryota</taxon>
        <taxon>Fungi</taxon>
        <taxon>Dikarya</taxon>
        <taxon>Basidiomycota</taxon>
        <taxon>Pucciniomycotina</taxon>
        <taxon>Pucciniomycetes</taxon>
        <taxon>Pucciniales</taxon>
        <taxon>Pucciniaceae</taxon>
        <taxon>Puccinia</taxon>
    </lineage>
</organism>
<dbReference type="InterPro" id="IPR001584">
    <property type="entry name" value="Integrase_cat-core"/>
</dbReference>
<keyword evidence="10" id="KW-0695">RNA-directed DNA polymerase</keyword>
<keyword evidence="4" id="KW-0479">Metal-binding</keyword>
<comment type="catalytic activity">
    <reaction evidence="14">
        <text>DNA(n) + a 2'-deoxyribonucleoside 5'-triphosphate = DNA(n+1) + diphosphate</text>
        <dbReference type="Rhea" id="RHEA:22508"/>
        <dbReference type="Rhea" id="RHEA-COMP:17339"/>
        <dbReference type="Rhea" id="RHEA-COMP:17340"/>
        <dbReference type="ChEBI" id="CHEBI:33019"/>
        <dbReference type="ChEBI" id="CHEBI:61560"/>
        <dbReference type="ChEBI" id="CHEBI:173112"/>
        <dbReference type="EC" id="2.7.7.7"/>
    </reaction>
</comment>
<evidence type="ECO:0000256" key="9">
    <source>
        <dbReference type="ARBA" id="ARBA00022908"/>
    </source>
</evidence>
<keyword evidence="11" id="KW-0808">Transferase</keyword>
<keyword evidence="8" id="KW-0694">RNA-binding</keyword>
<feature type="non-terminal residue" evidence="16">
    <location>
        <position position="1"/>
    </location>
</feature>
<dbReference type="GO" id="GO:0046872">
    <property type="term" value="F:metal ion binding"/>
    <property type="evidence" value="ECO:0007669"/>
    <property type="project" value="UniProtKB-KW"/>
</dbReference>
<reference evidence="16 17" key="1">
    <citation type="submission" date="2015-08" db="EMBL/GenBank/DDBJ databases">
        <title>Next Generation Sequencing and Analysis of the Genome of Puccinia sorghi L Schw, the Causal Agent of Maize Common Rust.</title>
        <authorList>
            <person name="Rochi L."/>
            <person name="Burguener G."/>
            <person name="Darino M."/>
            <person name="Turjanski A."/>
            <person name="Kreff E."/>
            <person name="Dieguez M.J."/>
            <person name="Sacco F."/>
        </authorList>
    </citation>
    <scope>NUCLEOTIDE SEQUENCE [LARGE SCALE GENOMIC DNA]</scope>
    <source>
        <strain evidence="16 17">RO10H11247</strain>
    </source>
</reference>
<dbReference type="InterPro" id="IPR012337">
    <property type="entry name" value="RNaseH-like_sf"/>
</dbReference>
<evidence type="ECO:0000256" key="14">
    <source>
        <dbReference type="ARBA" id="ARBA00049244"/>
    </source>
</evidence>
<keyword evidence="7" id="KW-0460">Magnesium</keyword>
<feature type="domain" description="Integrase catalytic" evidence="15">
    <location>
        <begin position="59"/>
        <end position="216"/>
    </location>
</feature>
<comment type="caution">
    <text evidence="16">The sequence shown here is derived from an EMBL/GenBank/DDBJ whole genome shotgun (WGS) entry which is preliminary data.</text>
</comment>
<keyword evidence="9" id="KW-0229">DNA integration</keyword>
<keyword evidence="6" id="KW-0378">Hydrolase</keyword>
<protein>
    <submittedName>
        <fullName evidence="16">Putative retrotransposon protein</fullName>
    </submittedName>
</protein>
<evidence type="ECO:0000256" key="6">
    <source>
        <dbReference type="ARBA" id="ARBA00022801"/>
    </source>
</evidence>
<dbReference type="Proteomes" id="UP000037035">
    <property type="component" value="Unassembled WGS sequence"/>
</dbReference>
<dbReference type="PANTHER" id="PTHR42648:SF11">
    <property type="entry name" value="TRANSPOSON TY4-P GAG-POL POLYPROTEIN"/>
    <property type="match status" value="1"/>
</dbReference>
<dbReference type="Gene3D" id="3.30.420.10">
    <property type="entry name" value="Ribonuclease H-like superfamily/Ribonuclease H"/>
    <property type="match status" value="1"/>
</dbReference>
<evidence type="ECO:0000256" key="3">
    <source>
        <dbReference type="ARBA" id="ARBA00022722"/>
    </source>
</evidence>
<evidence type="ECO:0000256" key="2">
    <source>
        <dbReference type="ARBA" id="ARBA00022695"/>
    </source>
</evidence>
<dbReference type="GO" id="GO:0004519">
    <property type="term" value="F:endonuclease activity"/>
    <property type="evidence" value="ECO:0007669"/>
    <property type="project" value="UniProtKB-KW"/>
</dbReference>
<sequence length="216" mass="24483">PDPKIDYHILLGHPSDEYLKKFFQIHGITPLNPSQSARNCEICKKCKLKSSPHSNPLPTTDRPFKTLHMDVLQISPPSKSYMNYILVIINDYSRFNRIYMLKHKSKSESKILSYINEILNKTGKCPAIIHTDRGGEFNSKMFCSKLDTLGIRVEAGPANSPQTNGLAEQFNQTLLVKMRCLLAQFSVPINFWDEAAKYASTLINIIPSKALNWSTP</sequence>
<gene>
    <name evidence="16" type="ORF">VP01_11175g1</name>
</gene>
<dbReference type="GO" id="GO:0032196">
    <property type="term" value="P:transposition"/>
    <property type="evidence" value="ECO:0007669"/>
    <property type="project" value="UniProtKB-KW"/>
</dbReference>
<dbReference type="InterPro" id="IPR039537">
    <property type="entry name" value="Retrotran_Ty1/copia-like"/>
</dbReference>
<evidence type="ECO:0000256" key="1">
    <source>
        <dbReference type="ARBA" id="ARBA00022578"/>
    </source>
</evidence>
<dbReference type="GO" id="GO:0003723">
    <property type="term" value="F:RNA binding"/>
    <property type="evidence" value="ECO:0007669"/>
    <property type="project" value="UniProtKB-KW"/>
</dbReference>
<dbReference type="OrthoDB" id="2506384at2759"/>
<dbReference type="AlphaFoldDB" id="A0A0L6VSJ4"/>
<keyword evidence="17" id="KW-1185">Reference proteome</keyword>
<evidence type="ECO:0000256" key="13">
    <source>
        <dbReference type="ARBA" id="ARBA00048173"/>
    </source>
</evidence>
<dbReference type="InterPro" id="IPR036397">
    <property type="entry name" value="RNaseH_sf"/>
</dbReference>
<dbReference type="PANTHER" id="PTHR42648">
    <property type="entry name" value="TRANSPOSASE, PUTATIVE-RELATED"/>
    <property type="match status" value="1"/>
</dbReference>
<dbReference type="VEuPathDB" id="FungiDB:VP01_11175g1"/>
<feature type="non-terminal residue" evidence="16">
    <location>
        <position position="216"/>
    </location>
</feature>
<keyword evidence="1" id="KW-0815">Transposition</keyword>
<name>A0A0L6VSJ4_9BASI</name>
<evidence type="ECO:0000259" key="15">
    <source>
        <dbReference type="PROSITE" id="PS50994"/>
    </source>
</evidence>
<dbReference type="GO" id="GO:0003887">
    <property type="term" value="F:DNA-directed DNA polymerase activity"/>
    <property type="evidence" value="ECO:0007669"/>
    <property type="project" value="UniProtKB-KW"/>
</dbReference>
<evidence type="ECO:0000256" key="7">
    <source>
        <dbReference type="ARBA" id="ARBA00022842"/>
    </source>
</evidence>
<comment type="catalytic activity">
    <reaction evidence="13">
        <text>DNA(n) + a 2'-deoxyribonucleoside 5'-triphosphate = DNA(n+1) + diphosphate</text>
        <dbReference type="Rhea" id="RHEA:22508"/>
        <dbReference type="Rhea" id="RHEA-COMP:17339"/>
        <dbReference type="Rhea" id="RHEA-COMP:17340"/>
        <dbReference type="ChEBI" id="CHEBI:33019"/>
        <dbReference type="ChEBI" id="CHEBI:61560"/>
        <dbReference type="ChEBI" id="CHEBI:173112"/>
        <dbReference type="EC" id="2.7.7.49"/>
    </reaction>
</comment>
<evidence type="ECO:0000256" key="11">
    <source>
        <dbReference type="ARBA" id="ARBA00022932"/>
    </source>
</evidence>
<dbReference type="GO" id="GO:0015074">
    <property type="term" value="P:DNA integration"/>
    <property type="evidence" value="ECO:0007669"/>
    <property type="project" value="UniProtKB-KW"/>
</dbReference>
<evidence type="ECO:0000313" key="16">
    <source>
        <dbReference type="EMBL" id="KNZ63664.1"/>
    </source>
</evidence>
<evidence type="ECO:0000256" key="4">
    <source>
        <dbReference type="ARBA" id="ARBA00022723"/>
    </source>
</evidence>
<keyword evidence="2" id="KW-0548">Nucleotidyltransferase</keyword>
<dbReference type="PROSITE" id="PS50994">
    <property type="entry name" value="INTEGRASE"/>
    <property type="match status" value="1"/>
</dbReference>
<dbReference type="SUPFAM" id="SSF53098">
    <property type="entry name" value="Ribonuclease H-like"/>
    <property type="match status" value="1"/>
</dbReference>
<keyword evidence="3" id="KW-0540">Nuclease</keyword>
<keyword evidence="11" id="KW-0239">DNA-directed DNA polymerase</keyword>
<dbReference type="Pfam" id="PF00665">
    <property type="entry name" value="rve"/>
    <property type="match status" value="1"/>
</dbReference>
<keyword evidence="12" id="KW-0233">DNA recombination</keyword>